<dbReference type="Proteomes" id="UP000095282">
    <property type="component" value="Unplaced"/>
</dbReference>
<evidence type="ECO:0000313" key="3">
    <source>
        <dbReference type="WBParaSite" id="Csp11.Scaffold630.g19655.t1"/>
    </source>
</evidence>
<protein>
    <submittedName>
        <fullName evidence="3">CS domain-containing protein</fullName>
    </submittedName>
</protein>
<name>A0A1I7UV50_9PELO</name>
<proteinExistence type="predicted"/>
<feature type="compositionally biased region" description="Low complexity" evidence="1">
    <location>
        <begin position="231"/>
        <end position="244"/>
    </location>
</feature>
<accession>A0A1I7UV50</accession>
<dbReference type="WBParaSite" id="Csp11.Scaffold630.g19655.t1">
    <property type="protein sequence ID" value="Csp11.Scaffold630.g19655.t1"/>
    <property type="gene ID" value="Csp11.Scaffold630.g19655"/>
</dbReference>
<keyword evidence="2" id="KW-1185">Reference proteome</keyword>
<evidence type="ECO:0000313" key="2">
    <source>
        <dbReference type="Proteomes" id="UP000095282"/>
    </source>
</evidence>
<feature type="region of interest" description="Disordered" evidence="1">
    <location>
        <begin position="180"/>
        <end position="272"/>
    </location>
</feature>
<organism evidence="2 3">
    <name type="scientific">Caenorhabditis tropicalis</name>
    <dbReference type="NCBI Taxonomy" id="1561998"/>
    <lineage>
        <taxon>Eukaryota</taxon>
        <taxon>Metazoa</taxon>
        <taxon>Ecdysozoa</taxon>
        <taxon>Nematoda</taxon>
        <taxon>Chromadorea</taxon>
        <taxon>Rhabditida</taxon>
        <taxon>Rhabditina</taxon>
        <taxon>Rhabditomorpha</taxon>
        <taxon>Rhabditoidea</taxon>
        <taxon>Rhabditidae</taxon>
        <taxon>Peloderinae</taxon>
        <taxon>Caenorhabditis</taxon>
    </lineage>
</organism>
<dbReference type="AlphaFoldDB" id="A0A1I7UV50"/>
<feature type="compositionally biased region" description="Basic and acidic residues" evidence="1">
    <location>
        <begin position="180"/>
        <end position="196"/>
    </location>
</feature>
<evidence type="ECO:0000256" key="1">
    <source>
        <dbReference type="SAM" id="MobiDB-lite"/>
    </source>
</evidence>
<reference evidence="3" key="1">
    <citation type="submission" date="2016-11" db="UniProtKB">
        <authorList>
            <consortium name="WormBaseParasite"/>
        </authorList>
    </citation>
    <scope>IDENTIFICATION</scope>
</reference>
<sequence length="283" mass="32251">MVKFMEFLNREDLTSTQIRSKSEEYRANFMSALNDSESVSAAYKDEQEMRKRGKEEEKRVEVLEVRIGRVTTQHFDKLAPDFNIHVEHPYKDTKISVTEPFELETIQELLYKKWDKVETKVQVKGHIYVFVVTISPWEEETFKVILKFKSKVLNVKVMLGDVVDDGTIWDWVHETEKAETVEKEVQTEKEVKKEEGGDQLANRLEEQSVAGPSTSQVVQPARPLVAGPRVAGSSGPSDAGPSTSQCPEAEPPVENPKADGKKNKRNSSSFFGRKCDQFRNLLK</sequence>